<organism evidence="1 2">
    <name type="scientific">Cicer arietinum</name>
    <name type="common">Chickpea</name>
    <name type="synonym">Garbanzo</name>
    <dbReference type="NCBI Taxonomy" id="3827"/>
    <lineage>
        <taxon>Eukaryota</taxon>
        <taxon>Viridiplantae</taxon>
        <taxon>Streptophyta</taxon>
        <taxon>Embryophyta</taxon>
        <taxon>Tracheophyta</taxon>
        <taxon>Spermatophyta</taxon>
        <taxon>Magnoliopsida</taxon>
        <taxon>eudicotyledons</taxon>
        <taxon>Gunneridae</taxon>
        <taxon>Pentapetalae</taxon>
        <taxon>rosids</taxon>
        <taxon>fabids</taxon>
        <taxon>Fabales</taxon>
        <taxon>Fabaceae</taxon>
        <taxon>Papilionoideae</taxon>
        <taxon>50 kb inversion clade</taxon>
        <taxon>NPAAA clade</taxon>
        <taxon>Hologalegina</taxon>
        <taxon>IRL clade</taxon>
        <taxon>Cicereae</taxon>
        <taxon>Cicer</taxon>
    </lineage>
</organism>
<dbReference type="AlphaFoldDB" id="A0A3Q7Y2H4"/>
<reference evidence="2" key="2">
    <citation type="submission" date="2025-08" db="UniProtKB">
        <authorList>
            <consortium name="RefSeq"/>
        </authorList>
    </citation>
    <scope>IDENTIFICATION</scope>
    <source>
        <tissue evidence="2">Etiolated seedlings</tissue>
    </source>
</reference>
<keyword evidence="1" id="KW-1185">Reference proteome</keyword>
<dbReference type="RefSeq" id="XP_027191956.1">
    <property type="nucleotide sequence ID" value="XM_027336155.1"/>
</dbReference>
<dbReference type="RefSeq" id="XP_073224567.1">
    <property type="nucleotide sequence ID" value="XM_073368466.1"/>
</dbReference>
<evidence type="ECO:0000313" key="2">
    <source>
        <dbReference type="RefSeq" id="XP_027191956.1"/>
    </source>
</evidence>
<protein>
    <submittedName>
        <fullName evidence="2">Uncharacterized protein LOC113787222 isoform X2</fullName>
    </submittedName>
</protein>
<reference evidence="1" key="1">
    <citation type="journal article" date="2013" name="Nat. Biotechnol.">
        <title>Draft genome sequence of chickpea (Cicer arietinum) provides a resource for trait improvement.</title>
        <authorList>
            <person name="Varshney R.K."/>
            <person name="Song C."/>
            <person name="Saxena R.K."/>
            <person name="Azam S."/>
            <person name="Yu S."/>
            <person name="Sharpe A.G."/>
            <person name="Cannon S."/>
            <person name="Baek J."/>
            <person name="Rosen B.D."/>
            <person name="Tar'an B."/>
            <person name="Millan T."/>
            <person name="Zhang X."/>
            <person name="Ramsay L.D."/>
            <person name="Iwata A."/>
            <person name="Wang Y."/>
            <person name="Nelson W."/>
            <person name="Farmer A.D."/>
            <person name="Gaur P.M."/>
            <person name="Soderlund C."/>
            <person name="Penmetsa R.V."/>
            <person name="Xu C."/>
            <person name="Bharti A.K."/>
            <person name="He W."/>
            <person name="Winter P."/>
            <person name="Zhao S."/>
            <person name="Hane J.K."/>
            <person name="Carrasquilla-Garcia N."/>
            <person name="Condie J.A."/>
            <person name="Upadhyaya H.D."/>
            <person name="Luo M.C."/>
            <person name="Thudi M."/>
            <person name="Gowda C.L."/>
            <person name="Singh N.P."/>
            <person name="Lichtenzveig J."/>
            <person name="Gali K.K."/>
            <person name="Rubio J."/>
            <person name="Nadarajan N."/>
            <person name="Dolezel J."/>
            <person name="Bansal K.C."/>
            <person name="Xu X."/>
            <person name="Edwards D."/>
            <person name="Zhang G."/>
            <person name="Kahl G."/>
            <person name="Gil J."/>
            <person name="Singh K.B."/>
            <person name="Datta S.K."/>
            <person name="Jackson S.A."/>
            <person name="Wang J."/>
            <person name="Cook D.R."/>
        </authorList>
    </citation>
    <scope>NUCLEOTIDE SEQUENCE [LARGE SCALE GENOMIC DNA]</scope>
    <source>
        <strain evidence="1">cv. CDC Frontier</strain>
    </source>
</reference>
<name>A0A3Q7Y2H4_CICAR</name>
<sequence length="90" mass="10370">MKFIYVLPEWEGTTSDSRILKDALSRVDPLKIPEELKARHTSKLSQYNHTVATIFVEYASAIVYRTGLKIYIGSSMKLIIQTWMMQWCGA</sequence>
<dbReference type="GeneID" id="113787222"/>
<proteinExistence type="predicted"/>
<accession>A0A3Q7Y2H4</accession>
<gene>
    <name evidence="2" type="primary">LOC113787222</name>
</gene>
<dbReference type="Proteomes" id="UP000087171">
    <property type="component" value="Chromosome Ca1"/>
</dbReference>
<dbReference type="RefSeq" id="XP_073224568.1">
    <property type="nucleotide sequence ID" value="XM_073368467.1"/>
</dbReference>
<evidence type="ECO:0000313" key="1">
    <source>
        <dbReference type="Proteomes" id="UP000087171"/>
    </source>
</evidence>